<name>S3DUS2_GLAL2</name>
<sequence>MQDSSASWLTIVKEDVRTISLWQEECTRNHPSCGMGLSQNPLETGKSLPTRCLELTGSSDGSCRFQLRETKGRTGDYLILSHRWMQETPKCNTNEVNYFTRLHSGPLEPEYLTPLFQEAGEMALRLGIRYIWIDSLCIIQDSAEDWKAEAMMMGSYYQNAWATIAATMTNQKPLDVSRSPSANKASRITRLPYRDKSGKQQGYFYIQSLQNATISQTFEKSVAESELLTRGWVFQEWILSPRLLTSTNAGIMLVCRSGLPQSLAGAHALSVSNSKQGFALKTSLNLNMDSRQLLFKSWRMVVEKFSGLSLTSPDLDRLVSLSGIAIEFGQALQKLGGHDIGLHQYISGLWIDDILLGLLWEQGSSGPRRRLKGIPTWSWASMMETAVLGMRVCWRLGSYWKDGWEVPASGYYRSRFSYHSTSGDSAMRDTVHLPPYAPPEPVCKLENVCTIELKFDKIAKVWNEHLDQQFFSAASYDLSMYSNEKRFVALELLGKLLPVSIHGIISTTDIDDFKLLDRTGARRGPKVSQDIFGPDPDVERGPGSDTDDQIWSIRREVSSERDTLLRGWASLEHEKYQSNDTVRGGVYALPIYRLLRTQESNDRLTTGPMGMKVESVLKHSLNTAFVVLFLRRRQDSEPSSRSQYFERIGIGRLFGQDFEEEFVSNNETKIWLV</sequence>
<keyword evidence="4" id="KW-1185">Reference proteome</keyword>
<dbReference type="PANTHER" id="PTHR33112:SF16">
    <property type="entry name" value="HETEROKARYON INCOMPATIBILITY DOMAIN-CONTAINING PROTEIN"/>
    <property type="match status" value="1"/>
</dbReference>
<dbReference type="PANTHER" id="PTHR33112">
    <property type="entry name" value="DOMAIN PROTEIN, PUTATIVE-RELATED"/>
    <property type="match status" value="1"/>
</dbReference>
<dbReference type="Proteomes" id="UP000016922">
    <property type="component" value="Unassembled WGS sequence"/>
</dbReference>
<dbReference type="InterPro" id="IPR010730">
    <property type="entry name" value="HET"/>
</dbReference>
<evidence type="ECO:0000313" key="4">
    <source>
        <dbReference type="Proteomes" id="UP000016922"/>
    </source>
</evidence>
<accession>S3DUS2</accession>
<feature type="region of interest" description="Disordered" evidence="1">
    <location>
        <begin position="524"/>
        <end position="546"/>
    </location>
</feature>
<gene>
    <name evidence="3" type="ORF">GLAREA_05038</name>
</gene>
<evidence type="ECO:0000313" key="3">
    <source>
        <dbReference type="EMBL" id="EPE35701.1"/>
    </source>
</evidence>
<dbReference type="Pfam" id="PF06985">
    <property type="entry name" value="HET"/>
    <property type="match status" value="1"/>
</dbReference>
<proteinExistence type="predicted"/>
<dbReference type="HOGENOM" id="CLU_002639_2_6_1"/>
<dbReference type="GeneID" id="19464093"/>
<dbReference type="STRING" id="1116229.S3DUS2"/>
<organism evidence="3 4">
    <name type="scientific">Glarea lozoyensis (strain ATCC 20868 / MF5171)</name>
    <dbReference type="NCBI Taxonomy" id="1116229"/>
    <lineage>
        <taxon>Eukaryota</taxon>
        <taxon>Fungi</taxon>
        <taxon>Dikarya</taxon>
        <taxon>Ascomycota</taxon>
        <taxon>Pezizomycotina</taxon>
        <taxon>Leotiomycetes</taxon>
        <taxon>Helotiales</taxon>
        <taxon>Helotiaceae</taxon>
        <taxon>Glarea</taxon>
    </lineage>
</organism>
<dbReference type="eggNOG" id="ENOG502RX1X">
    <property type="taxonomic scope" value="Eukaryota"/>
</dbReference>
<dbReference type="AlphaFoldDB" id="S3DUS2"/>
<dbReference type="EMBL" id="KE145353">
    <property type="protein sequence ID" value="EPE35701.1"/>
    <property type="molecule type" value="Genomic_DNA"/>
</dbReference>
<dbReference type="RefSeq" id="XP_008076519.1">
    <property type="nucleotide sequence ID" value="XM_008078328.1"/>
</dbReference>
<evidence type="ECO:0000259" key="2">
    <source>
        <dbReference type="Pfam" id="PF06985"/>
    </source>
</evidence>
<reference evidence="3 4" key="1">
    <citation type="journal article" date="2013" name="BMC Genomics">
        <title>Genomics-driven discovery of the pneumocandin biosynthetic gene cluster in the fungus Glarea lozoyensis.</title>
        <authorList>
            <person name="Chen L."/>
            <person name="Yue Q."/>
            <person name="Zhang X."/>
            <person name="Xiang M."/>
            <person name="Wang C."/>
            <person name="Li S."/>
            <person name="Che Y."/>
            <person name="Ortiz-Lopez F.J."/>
            <person name="Bills G.F."/>
            <person name="Liu X."/>
            <person name="An Z."/>
        </authorList>
    </citation>
    <scope>NUCLEOTIDE SEQUENCE [LARGE SCALE GENOMIC DNA]</scope>
    <source>
        <strain evidence="4">ATCC 20868 / MF5171</strain>
    </source>
</reference>
<protein>
    <submittedName>
        <fullName evidence="3">HET protein</fullName>
    </submittedName>
</protein>
<feature type="domain" description="Heterokaryon incompatibility" evidence="2">
    <location>
        <begin position="77"/>
        <end position="236"/>
    </location>
</feature>
<dbReference type="OMA" id="GLFFECQ"/>
<dbReference type="KEGG" id="glz:GLAREA_05038"/>
<dbReference type="OrthoDB" id="4161196at2759"/>
<evidence type="ECO:0000256" key="1">
    <source>
        <dbReference type="SAM" id="MobiDB-lite"/>
    </source>
</evidence>